<name>A0A345YBJ2_9SPHN</name>
<organism evidence="1 2">
    <name type="scientific">Erythrobacter aureus</name>
    <dbReference type="NCBI Taxonomy" id="2182384"/>
    <lineage>
        <taxon>Bacteria</taxon>
        <taxon>Pseudomonadati</taxon>
        <taxon>Pseudomonadota</taxon>
        <taxon>Alphaproteobacteria</taxon>
        <taxon>Sphingomonadales</taxon>
        <taxon>Erythrobacteraceae</taxon>
        <taxon>Erythrobacter/Porphyrobacter group</taxon>
        <taxon>Erythrobacter</taxon>
    </lineage>
</organism>
<sequence length="132" mass="14162">MNAMSHPFDLAHATMLPPTQVGLRETPDSTLLAQRWEAVHEAAAAVGNLAQLGREPLSREIMGLPERAAVRGGWHYDSVVRGIDDLAAMMEPGLRALLSLTAQGQDTTAAALTLWREFHTARAAIVAILDAA</sequence>
<accession>A0A345YBJ2</accession>
<dbReference type="OrthoDB" id="7506955at2"/>
<dbReference type="AlphaFoldDB" id="A0A345YBJ2"/>
<reference evidence="2" key="1">
    <citation type="submission" date="2018-07" db="EMBL/GenBank/DDBJ databases">
        <title>Genome sequence of Erythrobacter strain YH-07, an antagonistic bacterium isolated from Yellow Sea.</title>
        <authorList>
            <person name="Tang T."/>
            <person name="Liu Q."/>
            <person name="Sun X."/>
        </authorList>
    </citation>
    <scope>NUCLEOTIDE SEQUENCE [LARGE SCALE GENOMIC DNA]</scope>
    <source>
        <strain evidence="2">YH-07</strain>
    </source>
</reference>
<dbReference type="Proteomes" id="UP000254508">
    <property type="component" value="Chromosome"/>
</dbReference>
<evidence type="ECO:0000313" key="1">
    <source>
        <dbReference type="EMBL" id="AXK41294.1"/>
    </source>
</evidence>
<dbReference type="EMBL" id="CP031357">
    <property type="protein sequence ID" value="AXK41294.1"/>
    <property type="molecule type" value="Genomic_DNA"/>
</dbReference>
<evidence type="ECO:0000313" key="2">
    <source>
        <dbReference type="Proteomes" id="UP000254508"/>
    </source>
</evidence>
<dbReference type="KEGG" id="err:DVR09_02195"/>
<gene>
    <name evidence="1" type="ORF">DVR09_02195</name>
</gene>
<proteinExistence type="predicted"/>
<protein>
    <submittedName>
        <fullName evidence="1">Uncharacterized protein</fullName>
    </submittedName>
</protein>
<keyword evidence="2" id="KW-1185">Reference proteome</keyword>